<dbReference type="RefSeq" id="WP_308788787.1">
    <property type="nucleotide sequence ID" value="NZ_BMKB01000003.1"/>
</dbReference>
<protein>
    <recommendedName>
        <fullName evidence="4">Nucleoside triphosphate pyrophosphohydrolase</fullName>
        <ecNumber evidence="3">3.6.1.8</ecNumber>
    </recommendedName>
</protein>
<evidence type="ECO:0000259" key="5">
    <source>
        <dbReference type="Pfam" id="PF03819"/>
    </source>
</evidence>
<dbReference type="PANTHER" id="PTHR30522:SF0">
    <property type="entry name" value="NUCLEOSIDE TRIPHOSPHATE PYROPHOSPHOHYDROLASE"/>
    <property type="match status" value="1"/>
</dbReference>
<sequence length="293" mass="32754">MPGAKLGANALPDSHRFFMQPSRDISVLLEIMARLRDKENGCPWDVEQDFRSIRHYTIEEAYEVADAIEREDYEDLRDELGDLILQPVYHAQMAKEEGLFDIGDVIFSVTEKLIRRHPHVFGDDDPGNSVSTEKRWENIKAAERAKKAEKRGGEKPPSLLDDVPVGLPALARAGKLAKRAARVGFDWPDTASVLAKCQEELDETSEVMNGGDIAAMTEEIGDLLFSVANLARHAGIDPEAALREANAKFVRRFEHVEARCREDGIAIAEAGLERLDGYWNEIRTADKSGIQSR</sequence>
<dbReference type="InterPro" id="IPR011551">
    <property type="entry name" value="NTP_PyrPHydrolase_MazG"/>
</dbReference>
<dbReference type="GO" id="GO:0046061">
    <property type="term" value="P:dATP catabolic process"/>
    <property type="evidence" value="ECO:0007669"/>
    <property type="project" value="TreeGrafter"/>
</dbReference>
<dbReference type="Gene3D" id="1.10.287.1080">
    <property type="entry name" value="MazG-like"/>
    <property type="match status" value="2"/>
</dbReference>
<comment type="caution">
    <text evidence="6">The sequence shown here is derived from an EMBL/GenBank/DDBJ whole genome shotgun (WGS) entry which is preliminary data.</text>
</comment>
<evidence type="ECO:0000256" key="3">
    <source>
        <dbReference type="ARBA" id="ARBA00066372"/>
    </source>
</evidence>
<accession>A0A916RE75</accession>
<feature type="domain" description="NTP pyrophosphohydrolase MazG-like" evidence="5">
    <location>
        <begin position="48"/>
        <end position="121"/>
    </location>
</feature>
<dbReference type="GO" id="GO:0046081">
    <property type="term" value="P:dUTP catabolic process"/>
    <property type="evidence" value="ECO:0007669"/>
    <property type="project" value="TreeGrafter"/>
</dbReference>
<dbReference type="Pfam" id="PF03819">
    <property type="entry name" value="MazG"/>
    <property type="match status" value="2"/>
</dbReference>
<organism evidence="6 7">
    <name type="scientific">Pelagibacterium lentulum</name>
    <dbReference type="NCBI Taxonomy" id="2029865"/>
    <lineage>
        <taxon>Bacteria</taxon>
        <taxon>Pseudomonadati</taxon>
        <taxon>Pseudomonadota</taxon>
        <taxon>Alphaproteobacteria</taxon>
        <taxon>Hyphomicrobiales</taxon>
        <taxon>Devosiaceae</taxon>
        <taxon>Pelagibacterium</taxon>
    </lineage>
</organism>
<gene>
    <name evidence="6" type="primary">mazG</name>
    <name evidence="6" type="ORF">GCM10011499_23580</name>
</gene>
<dbReference type="FunFam" id="1.10.287.1080:FF:000003">
    <property type="entry name" value="Nucleoside triphosphate pyrophosphohydrolase"/>
    <property type="match status" value="1"/>
</dbReference>
<proteinExistence type="inferred from homology"/>
<dbReference type="GO" id="GO:0046047">
    <property type="term" value="P:TTP catabolic process"/>
    <property type="evidence" value="ECO:0007669"/>
    <property type="project" value="TreeGrafter"/>
</dbReference>
<evidence type="ECO:0000313" key="7">
    <source>
        <dbReference type="Proteomes" id="UP000596977"/>
    </source>
</evidence>
<dbReference type="Proteomes" id="UP000596977">
    <property type="component" value="Unassembled WGS sequence"/>
</dbReference>
<evidence type="ECO:0000256" key="4">
    <source>
        <dbReference type="ARBA" id="ARBA00074799"/>
    </source>
</evidence>
<reference evidence="6 7" key="1">
    <citation type="journal article" date="2014" name="Int. J. Syst. Evol. Microbiol.">
        <title>Complete genome sequence of Corynebacterium casei LMG S-19264T (=DSM 44701T), isolated from a smear-ripened cheese.</title>
        <authorList>
            <consortium name="US DOE Joint Genome Institute (JGI-PGF)"/>
            <person name="Walter F."/>
            <person name="Albersmeier A."/>
            <person name="Kalinowski J."/>
            <person name="Ruckert C."/>
        </authorList>
    </citation>
    <scope>NUCLEOTIDE SEQUENCE [LARGE SCALE GENOMIC DNA]</scope>
    <source>
        <strain evidence="6 7">CGMCC 1.15896</strain>
    </source>
</reference>
<dbReference type="CDD" id="cd11529">
    <property type="entry name" value="NTP-PPase_MazG_Cterm"/>
    <property type="match status" value="1"/>
</dbReference>
<dbReference type="GO" id="GO:0006203">
    <property type="term" value="P:dGTP catabolic process"/>
    <property type="evidence" value="ECO:0007669"/>
    <property type="project" value="TreeGrafter"/>
</dbReference>
<keyword evidence="7" id="KW-1185">Reference proteome</keyword>
<dbReference type="GO" id="GO:0046076">
    <property type="term" value="P:dTTP catabolic process"/>
    <property type="evidence" value="ECO:0007669"/>
    <property type="project" value="TreeGrafter"/>
</dbReference>
<dbReference type="GO" id="GO:0047693">
    <property type="term" value="F:ATP diphosphatase activity"/>
    <property type="evidence" value="ECO:0007669"/>
    <property type="project" value="UniProtKB-EC"/>
</dbReference>
<dbReference type="AlphaFoldDB" id="A0A916RE75"/>
<dbReference type="GO" id="GO:0006950">
    <property type="term" value="P:response to stress"/>
    <property type="evidence" value="ECO:0007669"/>
    <property type="project" value="UniProtKB-ARBA"/>
</dbReference>
<evidence type="ECO:0000313" key="6">
    <source>
        <dbReference type="EMBL" id="GGA52767.1"/>
    </source>
</evidence>
<dbReference type="InterPro" id="IPR048015">
    <property type="entry name" value="NTP-PPase_MazG-like_N"/>
</dbReference>
<dbReference type="GO" id="GO:0046052">
    <property type="term" value="P:UTP catabolic process"/>
    <property type="evidence" value="ECO:0007669"/>
    <property type="project" value="TreeGrafter"/>
</dbReference>
<dbReference type="EMBL" id="BMKB01000003">
    <property type="protein sequence ID" value="GGA52767.1"/>
    <property type="molecule type" value="Genomic_DNA"/>
</dbReference>
<dbReference type="FunFam" id="1.10.287.1080:FF:000001">
    <property type="entry name" value="Nucleoside triphosphate pyrophosphohydrolase"/>
    <property type="match status" value="1"/>
</dbReference>
<comment type="similarity">
    <text evidence="2">Belongs to the nucleoside triphosphate pyrophosphohydrolase family.</text>
</comment>
<dbReference type="CDD" id="cd11528">
    <property type="entry name" value="NTP-PPase_MazG_Nterm"/>
    <property type="match status" value="1"/>
</dbReference>
<dbReference type="PANTHER" id="PTHR30522">
    <property type="entry name" value="NUCLEOSIDE TRIPHOSPHATE PYROPHOSPHOHYDROLASE"/>
    <property type="match status" value="1"/>
</dbReference>
<dbReference type="SUPFAM" id="SSF101386">
    <property type="entry name" value="all-alpha NTP pyrophosphatases"/>
    <property type="match status" value="2"/>
</dbReference>
<evidence type="ECO:0000256" key="1">
    <source>
        <dbReference type="ARBA" id="ARBA00052141"/>
    </source>
</evidence>
<comment type="catalytic activity">
    <reaction evidence="1">
        <text>ATP + H2O = AMP + diphosphate + H(+)</text>
        <dbReference type="Rhea" id="RHEA:14245"/>
        <dbReference type="ChEBI" id="CHEBI:15377"/>
        <dbReference type="ChEBI" id="CHEBI:15378"/>
        <dbReference type="ChEBI" id="CHEBI:30616"/>
        <dbReference type="ChEBI" id="CHEBI:33019"/>
        <dbReference type="ChEBI" id="CHEBI:456215"/>
        <dbReference type="EC" id="3.6.1.8"/>
    </reaction>
</comment>
<feature type="domain" description="NTP pyrophosphohydrolase MazG-like" evidence="5">
    <location>
        <begin position="192"/>
        <end position="256"/>
    </location>
</feature>
<dbReference type="EC" id="3.6.1.8" evidence="3"/>
<dbReference type="InterPro" id="IPR048011">
    <property type="entry name" value="NTP-PPase_MazG-like_C"/>
</dbReference>
<evidence type="ECO:0000256" key="2">
    <source>
        <dbReference type="ARBA" id="ARBA00061115"/>
    </source>
</evidence>
<dbReference type="InterPro" id="IPR004518">
    <property type="entry name" value="MazG-like_dom"/>
</dbReference>
<dbReference type="NCBIfam" id="NF007113">
    <property type="entry name" value="PRK09562.1"/>
    <property type="match status" value="1"/>
</dbReference>
<dbReference type="NCBIfam" id="TIGR00444">
    <property type="entry name" value="mazG"/>
    <property type="match status" value="1"/>
</dbReference>
<name>A0A916RE75_9HYPH</name>